<keyword evidence="2" id="KW-1185">Reference proteome</keyword>
<accession>A0A8J7KTR7</accession>
<evidence type="ECO:0000313" key="1">
    <source>
        <dbReference type="EMBL" id="MBH1941676.1"/>
    </source>
</evidence>
<comment type="caution">
    <text evidence="1">The sequence shown here is derived from an EMBL/GenBank/DDBJ whole genome shotgun (WGS) entry which is preliminary data.</text>
</comment>
<sequence>MSKIFNTGFTKEFLDDVAEQRDQMYICISEANRADEFSTFNDIEIARAQLHEAKGMYAVLSGLGFLSDIDKETISKELERLTEKLIYIRREKHRMNGILMRTR</sequence>
<organism evidence="1 2">
    <name type="scientific">Mobilitalea sibirica</name>
    <dbReference type="NCBI Taxonomy" id="1462919"/>
    <lineage>
        <taxon>Bacteria</taxon>
        <taxon>Bacillati</taxon>
        <taxon>Bacillota</taxon>
        <taxon>Clostridia</taxon>
        <taxon>Lachnospirales</taxon>
        <taxon>Lachnospiraceae</taxon>
        <taxon>Mobilitalea</taxon>
    </lineage>
</organism>
<proteinExistence type="predicted"/>
<dbReference type="Proteomes" id="UP000623269">
    <property type="component" value="Unassembled WGS sequence"/>
</dbReference>
<dbReference type="AlphaFoldDB" id="A0A8J7KTR7"/>
<protein>
    <submittedName>
        <fullName evidence="1">Uncharacterized protein</fullName>
    </submittedName>
</protein>
<gene>
    <name evidence="1" type="ORF">I5677_12305</name>
</gene>
<reference evidence="1" key="1">
    <citation type="submission" date="2020-12" db="EMBL/GenBank/DDBJ databases">
        <title>M. sibirica DSM 26468T genome.</title>
        <authorList>
            <person name="Thieme N."/>
            <person name="Rettenmaier R."/>
            <person name="Zverlov V."/>
            <person name="Liebl W."/>
        </authorList>
    </citation>
    <scope>NUCLEOTIDE SEQUENCE</scope>
    <source>
        <strain evidence="1">DSM 26468</strain>
    </source>
</reference>
<evidence type="ECO:0000313" key="2">
    <source>
        <dbReference type="Proteomes" id="UP000623269"/>
    </source>
</evidence>
<dbReference type="RefSeq" id="WP_197661921.1">
    <property type="nucleotide sequence ID" value="NZ_JAEAGR010000013.1"/>
</dbReference>
<dbReference type="EMBL" id="JAEAGR010000013">
    <property type="protein sequence ID" value="MBH1941676.1"/>
    <property type="molecule type" value="Genomic_DNA"/>
</dbReference>
<name>A0A8J7KTR7_9FIRM</name>